<comment type="caution">
    <text evidence="1">The sequence shown here is derived from an EMBL/GenBank/DDBJ whole genome shotgun (WGS) entry which is preliminary data.</text>
</comment>
<evidence type="ECO:0000313" key="2">
    <source>
        <dbReference type="Proteomes" id="UP000642070"/>
    </source>
</evidence>
<reference evidence="1" key="1">
    <citation type="journal article" date="2014" name="Int. J. Syst. Evol. Microbiol.">
        <title>Complete genome sequence of Corynebacterium casei LMG S-19264T (=DSM 44701T), isolated from a smear-ripened cheese.</title>
        <authorList>
            <consortium name="US DOE Joint Genome Institute (JGI-PGF)"/>
            <person name="Walter F."/>
            <person name="Albersmeier A."/>
            <person name="Kalinowski J."/>
            <person name="Ruckert C."/>
        </authorList>
    </citation>
    <scope>NUCLEOTIDE SEQUENCE</scope>
    <source>
        <strain evidence="1">JCM 19831</strain>
    </source>
</reference>
<dbReference type="AlphaFoldDB" id="A0A917WUC8"/>
<gene>
    <name evidence="1" type="ORF">GCM10007977_033410</name>
</gene>
<dbReference type="Proteomes" id="UP000642070">
    <property type="component" value="Unassembled WGS sequence"/>
</dbReference>
<dbReference type="EMBL" id="BMPI01000014">
    <property type="protein sequence ID" value="GGM29420.1"/>
    <property type="molecule type" value="Genomic_DNA"/>
</dbReference>
<evidence type="ECO:0000313" key="1">
    <source>
        <dbReference type="EMBL" id="GGM29420.1"/>
    </source>
</evidence>
<sequence length="63" mass="6269">MAPAARFVATLPGSTYAMDATIAGPISGAMRDLGRARPAGAGRERMIAVTAPSVAGGRAPDLT</sequence>
<reference evidence="1" key="2">
    <citation type="submission" date="2020-09" db="EMBL/GenBank/DDBJ databases">
        <authorList>
            <person name="Sun Q."/>
            <person name="Ohkuma M."/>
        </authorList>
    </citation>
    <scope>NUCLEOTIDE SEQUENCE</scope>
    <source>
        <strain evidence="1">JCM 19831</strain>
    </source>
</reference>
<keyword evidence="2" id="KW-1185">Reference proteome</keyword>
<protein>
    <submittedName>
        <fullName evidence="1">Uncharacterized protein</fullName>
    </submittedName>
</protein>
<proteinExistence type="predicted"/>
<accession>A0A917WUC8</accession>
<organism evidence="1 2">
    <name type="scientific">Dactylosporangium sucinum</name>
    <dbReference type="NCBI Taxonomy" id="1424081"/>
    <lineage>
        <taxon>Bacteria</taxon>
        <taxon>Bacillati</taxon>
        <taxon>Actinomycetota</taxon>
        <taxon>Actinomycetes</taxon>
        <taxon>Micromonosporales</taxon>
        <taxon>Micromonosporaceae</taxon>
        <taxon>Dactylosporangium</taxon>
    </lineage>
</organism>
<name>A0A917WUC8_9ACTN</name>